<evidence type="ECO:0000256" key="1">
    <source>
        <dbReference type="SAM" id="MobiDB-lite"/>
    </source>
</evidence>
<evidence type="ECO:0000313" key="3">
    <source>
        <dbReference type="Proteomes" id="UP000177697"/>
    </source>
</evidence>
<dbReference type="EMBL" id="MHWW01000007">
    <property type="protein sequence ID" value="OHB15609.1"/>
    <property type="molecule type" value="Genomic_DNA"/>
</dbReference>
<sequence>MGMEGTPKELEHKEEGFKIKDFPMPKRPEVESKHPLEENKFWKNQQECLAYLDELMKQGRLVQWLRSDIADGHTEDEIAQKINDTKNSGQLDQEEVGKIFEMLGIKQKTP</sequence>
<evidence type="ECO:0000313" key="2">
    <source>
        <dbReference type="EMBL" id="OHB15609.1"/>
    </source>
</evidence>
<dbReference type="Proteomes" id="UP000177697">
    <property type="component" value="Unassembled WGS sequence"/>
</dbReference>
<protein>
    <submittedName>
        <fullName evidence="2">Uncharacterized protein</fullName>
    </submittedName>
</protein>
<proteinExistence type="predicted"/>
<organism evidence="2 3">
    <name type="scientific">Candidatus Zambryskibacteria bacterium RIFOXYC1_FULL_39_10</name>
    <dbReference type="NCBI Taxonomy" id="1802779"/>
    <lineage>
        <taxon>Bacteria</taxon>
        <taxon>Candidatus Zambryskiibacteriota</taxon>
    </lineage>
</organism>
<comment type="caution">
    <text evidence="2">The sequence shown here is derived from an EMBL/GenBank/DDBJ whole genome shotgun (WGS) entry which is preliminary data.</text>
</comment>
<accession>A0A1G2V1V8</accession>
<dbReference type="AlphaFoldDB" id="A0A1G2V1V8"/>
<reference evidence="2 3" key="1">
    <citation type="journal article" date="2016" name="Nat. Commun.">
        <title>Thousands of microbial genomes shed light on interconnected biogeochemical processes in an aquifer system.</title>
        <authorList>
            <person name="Anantharaman K."/>
            <person name="Brown C.T."/>
            <person name="Hug L.A."/>
            <person name="Sharon I."/>
            <person name="Castelle C.J."/>
            <person name="Probst A.J."/>
            <person name="Thomas B.C."/>
            <person name="Singh A."/>
            <person name="Wilkins M.J."/>
            <person name="Karaoz U."/>
            <person name="Brodie E.L."/>
            <person name="Williams K.H."/>
            <person name="Hubbard S.S."/>
            <person name="Banfield J.F."/>
        </authorList>
    </citation>
    <scope>NUCLEOTIDE SEQUENCE [LARGE SCALE GENOMIC DNA]</scope>
</reference>
<gene>
    <name evidence="2" type="ORF">A2431_02585</name>
</gene>
<feature type="region of interest" description="Disordered" evidence="1">
    <location>
        <begin position="1"/>
        <end position="32"/>
    </location>
</feature>
<name>A0A1G2V1V8_9BACT</name>